<protein>
    <recommendedName>
        <fullName evidence="3">CCHC-type domain-containing protein</fullName>
    </recommendedName>
</protein>
<proteinExistence type="predicted"/>
<reference evidence="2" key="1">
    <citation type="journal article" date="2012" name="Mol. Plant Microbe Interact.">
        <title>A highly conserved effector in Fusarium oxysporum is required for full virulence on Arabidopsis.</title>
        <authorList>
            <person name="Thatcher L.F."/>
            <person name="Gardiner D.M."/>
            <person name="Kazan K."/>
            <person name="Manners J."/>
        </authorList>
    </citation>
    <scope>NUCLEOTIDE SEQUENCE [LARGE SCALE GENOMIC DNA]</scope>
    <source>
        <strain evidence="2">Fo5176</strain>
    </source>
</reference>
<dbReference type="AlphaFoldDB" id="A0A0D2YDR8"/>
<evidence type="ECO:0008006" key="3">
    <source>
        <dbReference type="Google" id="ProtNLM"/>
    </source>
</evidence>
<dbReference type="Proteomes" id="UP000002489">
    <property type="component" value="Unassembled WGS sequence"/>
</dbReference>
<dbReference type="EnsemblFungi" id="FOXG_14452T0">
    <property type="protein sequence ID" value="FOXG_14452P0"/>
    <property type="gene ID" value="FOXG_14452"/>
</dbReference>
<evidence type="ECO:0000313" key="1">
    <source>
        <dbReference type="EnsemblFungi" id="FOXG_14452P0"/>
    </source>
</evidence>
<accession>A0A0D2YDR8</accession>
<evidence type="ECO:0000313" key="2">
    <source>
        <dbReference type="Proteomes" id="UP000002489"/>
    </source>
</evidence>
<name>A0A0D2YDR8_FUSOF</name>
<dbReference type="EnsemblFungi" id="FOXG_15028T0">
    <property type="protein sequence ID" value="FOXG_15028P0"/>
    <property type="gene ID" value="FOXG_15028"/>
</dbReference>
<organism evidence="1 2">
    <name type="scientific">Fusarium oxysporum (strain Fo5176)</name>
    <name type="common">Fusarium vascular wilt</name>
    <dbReference type="NCBI Taxonomy" id="660025"/>
    <lineage>
        <taxon>Eukaryota</taxon>
        <taxon>Fungi</taxon>
        <taxon>Dikarya</taxon>
        <taxon>Ascomycota</taxon>
        <taxon>Pezizomycotina</taxon>
        <taxon>Sordariomycetes</taxon>
        <taxon>Hypocreomycetidae</taxon>
        <taxon>Hypocreales</taxon>
        <taxon>Nectriaceae</taxon>
        <taxon>Fusarium</taxon>
        <taxon>Fusarium oxysporum species complex</taxon>
    </lineage>
</organism>
<reference evidence="1" key="2">
    <citation type="submission" date="2025-05" db="UniProtKB">
        <authorList>
            <consortium name="EnsemblFungi"/>
        </authorList>
    </citation>
    <scope>IDENTIFICATION</scope>
    <source>
        <strain evidence="1">4287 / CBS 123668 / FGSC 9935 / NRRL 34936</strain>
    </source>
</reference>
<sequence length="135" mass="15637">MTRTKYRPPLISRGNRLLPPPFRKDLRDFILLEARAPGRTCRLRNTGPYLAAARLRLLTKADRHRQCKTLWDYPSLRACHKQPPCRRCGKTGYAPDNCIAPEQCVNCIGPHRANFHKCPARPRKAHGVFRRLIKE</sequence>